<proteinExistence type="predicted"/>
<evidence type="ECO:0000256" key="4">
    <source>
        <dbReference type="ARBA" id="ARBA00022679"/>
    </source>
</evidence>
<dbReference type="CDD" id="cd00075">
    <property type="entry name" value="HATPase"/>
    <property type="match status" value="1"/>
</dbReference>
<dbReference type="GO" id="GO:0005524">
    <property type="term" value="F:ATP binding"/>
    <property type="evidence" value="ECO:0007669"/>
    <property type="project" value="UniProtKB-KW"/>
</dbReference>
<keyword evidence="8" id="KW-0902">Two-component regulatory system</keyword>
<keyword evidence="3" id="KW-0597">Phosphoprotein</keyword>
<gene>
    <name evidence="12" type="ORF">D1345_03010</name>
</gene>
<keyword evidence="7" id="KW-0067">ATP-binding</keyword>
<comment type="catalytic activity">
    <reaction evidence="1">
        <text>ATP + protein L-histidine = ADP + protein N-phospho-L-histidine.</text>
        <dbReference type="EC" id="2.7.13.3"/>
    </reaction>
</comment>
<dbReference type="AlphaFoldDB" id="A0AAD0RVU7"/>
<dbReference type="Gene3D" id="1.10.287.130">
    <property type="match status" value="1"/>
</dbReference>
<evidence type="ECO:0000313" key="13">
    <source>
        <dbReference type="Proteomes" id="UP000259465"/>
    </source>
</evidence>
<dbReference type="InterPro" id="IPR011622">
    <property type="entry name" value="7TMR_DISM_rcpt_extracell_dom2"/>
</dbReference>
<dbReference type="CDD" id="cd00082">
    <property type="entry name" value="HisKA"/>
    <property type="match status" value="1"/>
</dbReference>
<evidence type="ECO:0000256" key="2">
    <source>
        <dbReference type="ARBA" id="ARBA00012438"/>
    </source>
</evidence>
<dbReference type="InterPro" id="IPR003661">
    <property type="entry name" value="HisK_dim/P_dom"/>
</dbReference>
<dbReference type="GO" id="GO:0030295">
    <property type="term" value="F:protein kinase activator activity"/>
    <property type="evidence" value="ECO:0007669"/>
    <property type="project" value="TreeGrafter"/>
</dbReference>
<evidence type="ECO:0000259" key="11">
    <source>
        <dbReference type="PROSITE" id="PS50109"/>
    </source>
</evidence>
<dbReference type="SUPFAM" id="SSF55874">
    <property type="entry name" value="ATPase domain of HSP90 chaperone/DNA topoisomerase II/histidine kinase"/>
    <property type="match status" value="1"/>
</dbReference>
<dbReference type="InterPro" id="IPR050351">
    <property type="entry name" value="BphY/WalK/GraS-like"/>
</dbReference>
<evidence type="ECO:0000256" key="1">
    <source>
        <dbReference type="ARBA" id="ARBA00000085"/>
    </source>
</evidence>
<keyword evidence="9" id="KW-0472">Membrane</keyword>
<dbReference type="InterPro" id="IPR005467">
    <property type="entry name" value="His_kinase_dom"/>
</dbReference>
<feature type="domain" description="Histidine kinase" evidence="11">
    <location>
        <begin position="430"/>
        <end position="648"/>
    </location>
</feature>
<feature type="signal peptide" evidence="10">
    <location>
        <begin position="1"/>
        <end position="39"/>
    </location>
</feature>
<name>A0AAD0RVU7_9NEIS</name>
<feature type="transmembrane region" description="Helical" evidence="9">
    <location>
        <begin position="248"/>
        <end position="272"/>
    </location>
</feature>
<dbReference type="InterPro" id="IPR036097">
    <property type="entry name" value="HisK_dim/P_sf"/>
</dbReference>
<keyword evidence="5" id="KW-0547">Nucleotide-binding</keyword>
<keyword evidence="6" id="KW-0418">Kinase</keyword>
<evidence type="ECO:0000256" key="8">
    <source>
        <dbReference type="ARBA" id="ARBA00023012"/>
    </source>
</evidence>
<evidence type="ECO:0000313" key="12">
    <source>
        <dbReference type="EMBL" id="AXT45223.1"/>
    </source>
</evidence>
<sequence length="655" mass="73614">MTLPSQCRPNPGFRAIAPMTRALSILLLCLLLMGGAAHAGFQTFSERDAGAFCSADASLGINQISSPGWQARFQPLPDGKLARGYGHDTCWLRLQLHDVPPRPWLELIPSYLARLSLFQPLPDGGWRRQDIGSWRPMSAMELPLMAASFSLQPSEQTVFVKIQSLALNAQPRLWSEPDLVAHHNERLLQLGLIYGYMLTMVLIALAAWLITRQAQHAKLFGYILAVACHRFATDGMARLLLFPEQPKIALLCNYVGLGAAVILGCAYFAHLLELKRDYPRTYRLYQFQAATGAATVLCALFWPFGLAYSIPVTLYAVIFINLLTLPVCWRLWQRNDSGDRLIALHLPTNLALNIPALLLHLGHIPYQSWIQEYGRLADLPPITLLYIGLFLRMRTLERERIEALHQASQAQADSLRQREAREEQTDLLAMITHEIRTPVAIIDAASSSLRLLEEDAPEPTVLAQRQARHERIQRALLRMQELMRLAEQHGRADVSDARLHAQSLDLLELTRHSLEQLDADEQRRFQLQIGQERMPLYGDAQLLSVLLQNLMENALKYAHPDTPIQIGIRRQADRVVWQISDHGPGIAPGQEEAIFQRFTRLAETSNRPGLGLGLHLARRIAVQHGGELGLDPDWPHGASFILYLPKAAHDAYSLA</sequence>
<dbReference type="Proteomes" id="UP000259465">
    <property type="component" value="Chromosome"/>
</dbReference>
<dbReference type="PROSITE" id="PS50109">
    <property type="entry name" value="HIS_KIN"/>
    <property type="match status" value="1"/>
</dbReference>
<feature type="transmembrane region" description="Helical" evidence="9">
    <location>
        <begin position="341"/>
        <end position="361"/>
    </location>
</feature>
<organism evidence="12 13">
    <name type="scientific">Chromobacterium rhizoryzae</name>
    <dbReference type="NCBI Taxonomy" id="1778675"/>
    <lineage>
        <taxon>Bacteria</taxon>
        <taxon>Pseudomonadati</taxon>
        <taxon>Pseudomonadota</taxon>
        <taxon>Betaproteobacteria</taxon>
        <taxon>Neisseriales</taxon>
        <taxon>Chromobacteriaceae</taxon>
        <taxon>Chromobacterium</taxon>
    </lineage>
</organism>
<dbReference type="EC" id="2.7.13.3" evidence="2"/>
<dbReference type="PANTHER" id="PTHR42878:SF7">
    <property type="entry name" value="SENSOR HISTIDINE KINASE GLRK"/>
    <property type="match status" value="1"/>
</dbReference>
<dbReference type="Gene3D" id="2.60.40.2380">
    <property type="match status" value="1"/>
</dbReference>
<reference evidence="12 13" key="1">
    <citation type="submission" date="2018-08" db="EMBL/GenBank/DDBJ databases">
        <title>Complete genome sequence of JP2-74.</title>
        <authorList>
            <person name="Wu L."/>
        </authorList>
    </citation>
    <scope>NUCLEOTIDE SEQUENCE [LARGE SCALE GENOMIC DNA]</scope>
    <source>
        <strain evidence="12 13">JP2-74</strain>
    </source>
</reference>
<keyword evidence="9" id="KW-1133">Transmembrane helix</keyword>
<feature type="chain" id="PRO_5042248599" description="histidine kinase" evidence="10">
    <location>
        <begin position="40"/>
        <end position="655"/>
    </location>
</feature>
<dbReference type="PRINTS" id="PR00344">
    <property type="entry name" value="BCTRLSENSOR"/>
</dbReference>
<accession>A0AAD0RVU7</accession>
<feature type="transmembrane region" description="Helical" evidence="9">
    <location>
        <begin position="284"/>
        <end position="302"/>
    </location>
</feature>
<dbReference type="GO" id="GO:0007234">
    <property type="term" value="P:osmosensory signaling via phosphorelay pathway"/>
    <property type="evidence" value="ECO:0007669"/>
    <property type="project" value="TreeGrafter"/>
</dbReference>
<dbReference type="KEGG" id="crz:D1345_03010"/>
<evidence type="ECO:0000256" key="9">
    <source>
        <dbReference type="SAM" id="Phobius"/>
    </source>
</evidence>
<keyword evidence="10" id="KW-0732">Signal</keyword>
<keyword evidence="4" id="KW-0808">Transferase</keyword>
<dbReference type="EMBL" id="CP031968">
    <property type="protein sequence ID" value="AXT45223.1"/>
    <property type="molecule type" value="Genomic_DNA"/>
</dbReference>
<evidence type="ECO:0000256" key="7">
    <source>
        <dbReference type="ARBA" id="ARBA00022840"/>
    </source>
</evidence>
<dbReference type="Pfam" id="PF07695">
    <property type="entry name" value="7TMR-DISM_7TM"/>
    <property type="match status" value="1"/>
</dbReference>
<dbReference type="InterPro" id="IPR004358">
    <property type="entry name" value="Sig_transdc_His_kin-like_C"/>
</dbReference>
<dbReference type="SUPFAM" id="SSF47384">
    <property type="entry name" value="Homodimeric domain of signal transducing histidine kinase"/>
    <property type="match status" value="1"/>
</dbReference>
<evidence type="ECO:0000256" key="10">
    <source>
        <dbReference type="SAM" id="SignalP"/>
    </source>
</evidence>
<feature type="transmembrane region" description="Helical" evidence="9">
    <location>
        <begin position="308"/>
        <end position="329"/>
    </location>
</feature>
<keyword evidence="9" id="KW-0812">Transmembrane</keyword>
<evidence type="ECO:0000256" key="6">
    <source>
        <dbReference type="ARBA" id="ARBA00022777"/>
    </source>
</evidence>
<dbReference type="Gene3D" id="3.30.565.10">
    <property type="entry name" value="Histidine kinase-like ATPase, C-terminal domain"/>
    <property type="match status" value="1"/>
</dbReference>
<dbReference type="InterPro" id="IPR011623">
    <property type="entry name" value="7TMR_DISM_rcpt_extracell_dom1"/>
</dbReference>
<dbReference type="GO" id="GO:0000155">
    <property type="term" value="F:phosphorelay sensor kinase activity"/>
    <property type="evidence" value="ECO:0007669"/>
    <property type="project" value="InterPro"/>
</dbReference>
<dbReference type="PANTHER" id="PTHR42878">
    <property type="entry name" value="TWO-COMPONENT HISTIDINE KINASE"/>
    <property type="match status" value="1"/>
</dbReference>
<dbReference type="GO" id="GO:0000156">
    <property type="term" value="F:phosphorelay response regulator activity"/>
    <property type="evidence" value="ECO:0007669"/>
    <property type="project" value="TreeGrafter"/>
</dbReference>
<feature type="transmembrane region" description="Helical" evidence="9">
    <location>
        <begin position="187"/>
        <end position="210"/>
    </location>
</feature>
<dbReference type="Pfam" id="PF07696">
    <property type="entry name" value="7TMR-DISMED2"/>
    <property type="match status" value="1"/>
</dbReference>
<dbReference type="SMART" id="SM00387">
    <property type="entry name" value="HATPase_c"/>
    <property type="match status" value="1"/>
</dbReference>
<evidence type="ECO:0000256" key="3">
    <source>
        <dbReference type="ARBA" id="ARBA00022553"/>
    </source>
</evidence>
<dbReference type="InterPro" id="IPR036890">
    <property type="entry name" value="HATPase_C_sf"/>
</dbReference>
<evidence type="ECO:0000256" key="5">
    <source>
        <dbReference type="ARBA" id="ARBA00022741"/>
    </source>
</evidence>
<protein>
    <recommendedName>
        <fullName evidence="2">histidine kinase</fullName>
        <ecNumber evidence="2">2.7.13.3</ecNumber>
    </recommendedName>
</protein>
<dbReference type="InterPro" id="IPR003594">
    <property type="entry name" value="HATPase_dom"/>
</dbReference>
<dbReference type="Pfam" id="PF02518">
    <property type="entry name" value="HATPase_c"/>
    <property type="match status" value="1"/>
</dbReference>
<keyword evidence="13" id="KW-1185">Reference proteome</keyword>